<dbReference type="Pfam" id="PF11138">
    <property type="entry name" value="DUF2911"/>
    <property type="match status" value="1"/>
</dbReference>
<organism evidence="2 3">
    <name type="scientific">Salinimicrobium gaetbulicola</name>
    <dbReference type="NCBI Taxonomy" id="999702"/>
    <lineage>
        <taxon>Bacteria</taxon>
        <taxon>Pseudomonadati</taxon>
        <taxon>Bacteroidota</taxon>
        <taxon>Flavobacteriia</taxon>
        <taxon>Flavobacteriales</taxon>
        <taxon>Flavobacteriaceae</taxon>
        <taxon>Salinimicrobium</taxon>
    </lineage>
</organism>
<dbReference type="InterPro" id="IPR021314">
    <property type="entry name" value="DUF2911"/>
</dbReference>
<comment type="caution">
    <text evidence="2">The sequence shown here is derived from an EMBL/GenBank/DDBJ whole genome shotgun (WGS) entry which is preliminary data.</text>
</comment>
<evidence type="ECO:0000313" key="2">
    <source>
        <dbReference type="EMBL" id="MFD0977906.1"/>
    </source>
</evidence>
<dbReference type="RefSeq" id="WP_380740573.1">
    <property type="nucleotide sequence ID" value="NZ_JBHTJP010000035.1"/>
</dbReference>
<reference evidence="3" key="1">
    <citation type="journal article" date="2019" name="Int. J. Syst. Evol. Microbiol.">
        <title>The Global Catalogue of Microorganisms (GCM) 10K type strain sequencing project: providing services to taxonomists for standard genome sequencing and annotation.</title>
        <authorList>
            <consortium name="The Broad Institute Genomics Platform"/>
            <consortium name="The Broad Institute Genome Sequencing Center for Infectious Disease"/>
            <person name="Wu L."/>
            <person name="Ma J."/>
        </authorList>
    </citation>
    <scope>NUCLEOTIDE SEQUENCE [LARGE SCALE GENOMIC DNA]</scope>
    <source>
        <strain evidence="3">CCUG 60898</strain>
    </source>
</reference>
<gene>
    <name evidence="2" type="ORF">ACFQ1G_14000</name>
</gene>
<name>A0ABW3IIH9_9FLAO</name>
<proteinExistence type="predicted"/>
<keyword evidence="1" id="KW-0812">Transmembrane</keyword>
<feature type="transmembrane region" description="Helical" evidence="1">
    <location>
        <begin position="9"/>
        <end position="26"/>
    </location>
</feature>
<dbReference type="EMBL" id="JBHTJP010000035">
    <property type="protein sequence ID" value="MFD0977906.1"/>
    <property type="molecule type" value="Genomic_DNA"/>
</dbReference>
<accession>A0ABW3IIH9</accession>
<dbReference type="Proteomes" id="UP001597100">
    <property type="component" value="Unassembled WGS sequence"/>
</dbReference>
<keyword evidence="1" id="KW-0472">Membrane</keyword>
<protein>
    <submittedName>
        <fullName evidence="2">DUF2911 domain-containing protein</fullName>
    </submittedName>
</protein>
<keyword evidence="3" id="KW-1185">Reference proteome</keyword>
<evidence type="ECO:0000256" key="1">
    <source>
        <dbReference type="SAM" id="Phobius"/>
    </source>
</evidence>
<evidence type="ECO:0000313" key="3">
    <source>
        <dbReference type="Proteomes" id="UP001597100"/>
    </source>
</evidence>
<sequence length="192" mass="22058">MKRTIKRTFLGLMILAGTIMVAYVIFKTNTKSFSPEETVTFPVDELTLEVFYNRPYKKDREIFGGLVPYGEVWRTGANEATTFFTDQEILVDGSQLAAGTYTLWTIPNENSWKVIFNSKLYPWGITPDGQPSREAEFDVLTIEVPVIKLDQPVEQFTIDFEHTHDFILMTMAWDKTMVEIPIKDLSKVDKIS</sequence>
<keyword evidence="1" id="KW-1133">Transmembrane helix</keyword>